<dbReference type="SMART" id="SM00304">
    <property type="entry name" value="HAMP"/>
    <property type="match status" value="1"/>
</dbReference>
<reference evidence="12" key="2">
    <citation type="journal article" date="2022" name="Microbiol. Resour. Announc.">
        <title>Metagenome Sequencing to Explore Phylogenomics of Terrestrial Cyanobacteria.</title>
        <authorList>
            <person name="Ward R.D."/>
            <person name="Stajich J.E."/>
            <person name="Johansen J.R."/>
            <person name="Huntemann M."/>
            <person name="Clum A."/>
            <person name="Foster B."/>
            <person name="Foster B."/>
            <person name="Roux S."/>
            <person name="Palaniappan K."/>
            <person name="Varghese N."/>
            <person name="Mukherjee S."/>
            <person name="Reddy T.B.K."/>
            <person name="Daum C."/>
            <person name="Copeland A."/>
            <person name="Chen I.A."/>
            <person name="Ivanova N.N."/>
            <person name="Kyrpides N.C."/>
            <person name="Shapiro N."/>
            <person name="Eloe-Fadrosh E.A."/>
            <person name="Pietrasiak N."/>
        </authorList>
    </citation>
    <scope>NUCLEOTIDE SEQUENCE</scope>
    <source>
        <strain evidence="12">CPER-KK1</strain>
    </source>
</reference>
<feature type="coiled-coil region" evidence="8">
    <location>
        <begin position="277"/>
        <end position="304"/>
    </location>
</feature>
<name>A0A951PM08_9CYAN</name>
<dbReference type="SUPFAM" id="SSF158472">
    <property type="entry name" value="HAMP domain-like"/>
    <property type="match status" value="1"/>
</dbReference>
<proteinExistence type="predicted"/>
<evidence type="ECO:0000259" key="10">
    <source>
        <dbReference type="PROSITE" id="PS50109"/>
    </source>
</evidence>
<keyword evidence="8" id="KW-0175">Coiled coil</keyword>
<dbReference type="Proteomes" id="UP000753908">
    <property type="component" value="Unassembled WGS sequence"/>
</dbReference>
<reference evidence="12" key="1">
    <citation type="submission" date="2021-05" db="EMBL/GenBank/DDBJ databases">
        <authorList>
            <person name="Pietrasiak N."/>
            <person name="Ward R."/>
            <person name="Stajich J.E."/>
            <person name="Kurbessoian T."/>
        </authorList>
    </citation>
    <scope>NUCLEOTIDE SEQUENCE</scope>
    <source>
        <strain evidence="12">CPER-KK1</strain>
    </source>
</reference>
<dbReference type="InterPro" id="IPR004358">
    <property type="entry name" value="Sig_transdc_His_kin-like_C"/>
</dbReference>
<evidence type="ECO:0000256" key="7">
    <source>
        <dbReference type="ARBA" id="ARBA00023012"/>
    </source>
</evidence>
<keyword evidence="6" id="KW-0418">Kinase</keyword>
<evidence type="ECO:0000259" key="11">
    <source>
        <dbReference type="PROSITE" id="PS50885"/>
    </source>
</evidence>
<dbReference type="CDD" id="cd00082">
    <property type="entry name" value="HisKA"/>
    <property type="match status" value="1"/>
</dbReference>
<dbReference type="SMART" id="SM00388">
    <property type="entry name" value="HisKA"/>
    <property type="match status" value="1"/>
</dbReference>
<dbReference type="InterPro" id="IPR036890">
    <property type="entry name" value="HATPase_C_sf"/>
</dbReference>
<comment type="catalytic activity">
    <reaction evidence="1">
        <text>ATP + protein L-histidine = ADP + protein N-phospho-L-histidine.</text>
        <dbReference type="EC" id="2.7.13.3"/>
    </reaction>
</comment>
<dbReference type="EMBL" id="JAHHIF010000013">
    <property type="protein sequence ID" value="MBW4545228.1"/>
    <property type="molecule type" value="Genomic_DNA"/>
</dbReference>
<dbReference type="SMART" id="SM00387">
    <property type="entry name" value="HATPase_c"/>
    <property type="match status" value="1"/>
</dbReference>
<keyword evidence="9" id="KW-0812">Transmembrane</keyword>
<evidence type="ECO:0000256" key="5">
    <source>
        <dbReference type="ARBA" id="ARBA00022679"/>
    </source>
</evidence>
<feature type="transmembrane region" description="Helical" evidence="9">
    <location>
        <begin position="20"/>
        <end position="39"/>
    </location>
</feature>
<keyword evidence="9" id="KW-1133">Transmembrane helix</keyword>
<dbReference type="InterPro" id="IPR003660">
    <property type="entry name" value="HAMP_dom"/>
</dbReference>
<dbReference type="InterPro" id="IPR003661">
    <property type="entry name" value="HisK_dim/P_dom"/>
</dbReference>
<protein>
    <recommendedName>
        <fullName evidence="3">histidine kinase</fullName>
        <ecNumber evidence="3">2.7.13.3</ecNumber>
    </recommendedName>
</protein>
<dbReference type="EC" id="2.7.13.3" evidence="3"/>
<dbReference type="PRINTS" id="PR00344">
    <property type="entry name" value="BCTRLSENSOR"/>
</dbReference>
<evidence type="ECO:0000256" key="3">
    <source>
        <dbReference type="ARBA" id="ARBA00012438"/>
    </source>
</evidence>
<keyword evidence="5" id="KW-0808">Transferase</keyword>
<sequence length="600" mass="66619">MRQLRFRLLSASIRQKIGAGYALAVGIAISGTIAGLAIGEHYQNRAIVQLTRAHQQEHLLKELQTAVLQARSHASRFPVVLGNPVWLRYENEEFIQSIEQAKQAILETERFINNSDNLAKADTETLQTILHRADITVEGYRSVTQSLLRQINAWNLRQDEILPAQQELLRNSSGEVAIALDQLFEQLNQLIETAKDQDKQAAITLKRAGALRVQVIVSSMVLSAALAVALALYTSNAIAQPIKTVTKVAQQVTEESNFELRVPVTTNDEVGVLATSLNQLIQRIAVYTKELKLAEAQLIQTEKMSSLGAMVAGVAHEINNPVNFIYGNLDYTTEYIQDLLSLVRLYQQQYPEPLPVIQEQIEAIELDFLAEDLPKILSSMKGGAERIREIVLSLRNFSRLDEAEMKAVNLHEGIDSTLILLNNRLKQRVEVIKHYGELPLVECSPAQLNQVFMNILSNAIDALEVGEKERKYGDMSTKLPASSSQPPIPTIQICTKVLDQNWVAISISDNGSGIPSAIKERIFDPFFTTKEPGKGTGLGLAISYQIITQHHGNIQVHSASNQGTEFVITLPVRASTTHSTRSTNHTLLSHVQFNEVNHNS</sequence>
<dbReference type="PANTHER" id="PTHR43065:SF50">
    <property type="entry name" value="HISTIDINE KINASE"/>
    <property type="match status" value="1"/>
</dbReference>
<dbReference type="PANTHER" id="PTHR43065">
    <property type="entry name" value="SENSOR HISTIDINE KINASE"/>
    <property type="match status" value="1"/>
</dbReference>
<evidence type="ECO:0000313" key="13">
    <source>
        <dbReference type="Proteomes" id="UP000753908"/>
    </source>
</evidence>
<dbReference type="SUPFAM" id="SSF55874">
    <property type="entry name" value="ATPase domain of HSP90 chaperone/DNA topoisomerase II/histidine kinase"/>
    <property type="match status" value="1"/>
</dbReference>
<dbReference type="CDD" id="cd06225">
    <property type="entry name" value="HAMP"/>
    <property type="match status" value="1"/>
</dbReference>
<evidence type="ECO:0000256" key="8">
    <source>
        <dbReference type="SAM" id="Coils"/>
    </source>
</evidence>
<dbReference type="InterPro" id="IPR036097">
    <property type="entry name" value="HisK_dim/P_sf"/>
</dbReference>
<dbReference type="Pfam" id="PF00672">
    <property type="entry name" value="HAMP"/>
    <property type="match status" value="1"/>
</dbReference>
<dbReference type="InterPro" id="IPR003594">
    <property type="entry name" value="HATPase_dom"/>
</dbReference>
<feature type="domain" description="HAMP" evidence="11">
    <location>
        <begin position="236"/>
        <end position="289"/>
    </location>
</feature>
<gene>
    <name evidence="12" type="ORF">KME25_12385</name>
</gene>
<dbReference type="GO" id="GO:0000155">
    <property type="term" value="F:phosphorelay sensor kinase activity"/>
    <property type="evidence" value="ECO:0007669"/>
    <property type="project" value="InterPro"/>
</dbReference>
<organism evidence="12 13">
    <name type="scientific">Symplocastrum torsivum CPER-KK1</name>
    <dbReference type="NCBI Taxonomy" id="450513"/>
    <lineage>
        <taxon>Bacteria</taxon>
        <taxon>Bacillati</taxon>
        <taxon>Cyanobacteriota</taxon>
        <taxon>Cyanophyceae</taxon>
        <taxon>Oscillatoriophycideae</taxon>
        <taxon>Oscillatoriales</taxon>
        <taxon>Microcoleaceae</taxon>
        <taxon>Symplocastrum</taxon>
    </lineage>
</organism>
<evidence type="ECO:0000256" key="2">
    <source>
        <dbReference type="ARBA" id="ARBA00004370"/>
    </source>
</evidence>
<dbReference type="Gene3D" id="6.10.340.10">
    <property type="match status" value="1"/>
</dbReference>
<keyword evidence="7" id="KW-0902">Two-component regulatory system</keyword>
<dbReference type="PROSITE" id="PS50885">
    <property type="entry name" value="HAMP"/>
    <property type="match status" value="1"/>
</dbReference>
<evidence type="ECO:0000256" key="9">
    <source>
        <dbReference type="SAM" id="Phobius"/>
    </source>
</evidence>
<accession>A0A951PM08</accession>
<evidence type="ECO:0000256" key="6">
    <source>
        <dbReference type="ARBA" id="ARBA00022777"/>
    </source>
</evidence>
<dbReference type="Gene3D" id="1.10.287.130">
    <property type="match status" value="1"/>
</dbReference>
<dbReference type="PROSITE" id="PS50109">
    <property type="entry name" value="HIS_KIN"/>
    <property type="match status" value="1"/>
</dbReference>
<feature type="domain" description="Histidine kinase" evidence="10">
    <location>
        <begin position="313"/>
        <end position="574"/>
    </location>
</feature>
<dbReference type="SUPFAM" id="SSF47384">
    <property type="entry name" value="Homodimeric domain of signal transducing histidine kinase"/>
    <property type="match status" value="1"/>
</dbReference>
<evidence type="ECO:0000256" key="1">
    <source>
        <dbReference type="ARBA" id="ARBA00000085"/>
    </source>
</evidence>
<keyword evidence="4" id="KW-0597">Phosphoprotein</keyword>
<evidence type="ECO:0000256" key="4">
    <source>
        <dbReference type="ARBA" id="ARBA00022553"/>
    </source>
</evidence>
<keyword evidence="9" id="KW-0472">Membrane</keyword>
<comment type="caution">
    <text evidence="12">The sequence shown here is derived from an EMBL/GenBank/DDBJ whole genome shotgun (WGS) entry which is preliminary data.</text>
</comment>
<dbReference type="Gene3D" id="3.30.565.10">
    <property type="entry name" value="Histidine kinase-like ATPase, C-terminal domain"/>
    <property type="match status" value="1"/>
</dbReference>
<dbReference type="Pfam" id="PF02518">
    <property type="entry name" value="HATPase_c"/>
    <property type="match status" value="1"/>
</dbReference>
<dbReference type="InterPro" id="IPR005467">
    <property type="entry name" value="His_kinase_dom"/>
</dbReference>
<dbReference type="AlphaFoldDB" id="A0A951PM08"/>
<dbReference type="GO" id="GO:0016020">
    <property type="term" value="C:membrane"/>
    <property type="evidence" value="ECO:0007669"/>
    <property type="project" value="UniProtKB-SubCell"/>
</dbReference>
<comment type="subcellular location">
    <subcellularLocation>
        <location evidence="2">Membrane</location>
    </subcellularLocation>
</comment>
<evidence type="ECO:0000313" key="12">
    <source>
        <dbReference type="EMBL" id="MBW4545228.1"/>
    </source>
</evidence>